<feature type="region of interest" description="Disordered" evidence="1">
    <location>
        <begin position="708"/>
        <end position="731"/>
    </location>
</feature>
<sequence>MMMNHCKLSVMFKLLIVSKSLHNVPFQQWIQMHLETSGGNGGEKVLTGLLDESRDLPVSESSIPLSPQWLYAKPTESKMEMRPSSSLGQATENNQKDGWRLEGSEDKKDWRRLNADGESSRRWREEERETSLLGGRRDRRKPERRENVSLRETTENRALAASDRWHDGRNSAHEARRDNKWSSRWGPEDKDKESRTEKRTDVEKEEVHSENQTFVGSNRSASERDSESRDKWRPRHRMEVHPSGSATYRAAPGFGLERGRMEGSHSGFTLGRGRGNLIGRSSSLGPSNIICPDNIESVPGKPRYSSENFCYPRGKLLDLYRLKKYDPSFGTMPNEMVELPPITKAGFTEPLAFVAPDAAEEAILNSIWNGKITSSGVAYNSSKKGISTENITDVGEAESVGLPSALVEETDDAMHVADDDSPLWNFDLQRKMVEGIDVKHKEKEGRAASSADGPGVSNSISSESNGVCSEIEIGGAYCSVFQPNADANRQKVDSSFARRPCFDDTGSAELLDNSSSHYILSSMQHNQNGNATGEDKELEKNVPPEDLCLYYLDPQGVTQGPYLGVDIISWFEQAFFGTDLPVRLADAPEGTPFQDLGEIMPHLKAWDGQGNSINQSLEIEDSGTFGVNLGSTSPSSAPVSGISDSSVGNEPGPSLPEFNGLPAELVRLRVSEPEDPQQLPHFKGQSFHEFVALDEGRPLNPSYPVAKASANPHDSLASSGSHLPLLPEFTEPGLRNQTETKLHPFGLLWSELESAQTKHAKSFSTSSSLGRTASFGGMTDPAAVADKWSDIYGKNTLPDPNLYQDVMPARNLSRIEHEPSHLDLADQLVSQQLQQQKLQQRNMLSNLAQLNESVLEHLPNQIFLEQQLLHQLQQQSHHPPRHMDPSLEQLLQARFGQTPQHEHQRDLLELLSRAQHGQQSLEHQMLQHELLQARQLSMGMRQRASMEEERHINSVWPSEESNQFFRAHTGSNRAHSSGFGPVDVYQRQQRPFHEEQLSHLERNLSLQERLQQGLYEPGVPFERSMSLPPGASGMNLDAVNAMARAHALDMQDSSARMKSAGQVGSFLSGAHPHNPHHPLISNQFQVSHTDGIEGRWSEKNELLENSFLDSRSQQLHIHVERQKRESEVKVTSEDATLWMSDGVNDEKSKRLLMELLNPKSGKQLTDPLDVSSGSSSDGRMLFGRYSGSGSNSSDIPLSQSNLNNSYGLRSYSTNPRETPQEEHISSGKPPLISDSRGPSVNKERLGAHGFKSEGVAKGRDFEIQQSMVEQAGLADRVSVSLKGQENILLRRPSMTRTPSSQDGLPELASDPVSRGINSPSGVPDGVRQDTAGNLINQGPEVAASSKRDMRFRRTLSGSESDVSEASFIDMLKSTAKKAAPTDTHLTAGISDSSDGTQGRSGKKKGKKGRQIDPALLGFKVTSNRIMMGEIQRIED</sequence>
<dbReference type="SMART" id="SM00444">
    <property type="entry name" value="GYF"/>
    <property type="match status" value="1"/>
</dbReference>
<dbReference type="PROSITE" id="PS50829">
    <property type="entry name" value="GYF"/>
    <property type="match status" value="1"/>
</dbReference>
<organism evidence="4 5">
    <name type="scientific">Ficus carica</name>
    <name type="common">Common fig</name>
    <dbReference type="NCBI Taxonomy" id="3494"/>
    <lineage>
        <taxon>Eukaryota</taxon>
        <taxon>Viridiplantae</taxon>
        <taxon>Streptophyta</taxon>
        <taxon>Embryophyta</taxon>
        <taxon>Tracheophyta</taxon>
        <taxon>Spermatophyta</taxon>
        <taxon>Magnoliopsida</taxon>
        <taxon>eudicotyledons</taxon>
        <taxon>Gunneridae</taxon>
        <taxon>Pentapetalae</taxon>
        <taxon>rosids</taxon>
        <taxon>fabids</taxon>
        <taxon>Rosales</taxon>
        <taxon>Moraceae</taxon>
        <taxon>Ficeae</taxon>
        <taxon>Ficus</taxon>
    </lineage>
</organism>
<evidence type="ECO:0000256" key="2">
    <source>
        <dbReference type="SAM" id="SignalP"/>
    </source>
</evidence>
<evidence type="ECO:0000259" key="3">
    <source>
        <dbReference type="PROSITE" id="PS50829"/>
    </source>
</evidence>
<dbReference type="Pfam" id="PF02213">
    <property type="entry name" value="GYF"/>
    <property type="match status" value="1"/>
</dbReference>
<feature type="region of interest" description="Disordered" evidence="1">
    <location>
        <begin position="76"/>
        <end position="250"/>
    </location>
</feature>
<dbReference type="InterPro" id="IPR035445">
    <property type="entry name" value="GYF-like_dom_sf"/>
</dbReference>
<feature type="compositionally biased region" description="Polar residues" evidence="1">
    <location>
        <begin position="83"/>
        <end position="93"/>
    </location>
</feature>
<dbReference type="Proteomes" id="UP001187192">
    <property type="component" value="Unassembled WGS sequence"/>
</dbReference>
<dbReference type="Gene3D" id="3.30.1490.40">
    <property type="match status" value="1"/>
</dbReference>
<keyword evidence="2" id="KW-0732">Signal</keyword>
<feature type="chain" id="PRO_5041728123" description="GYF domain-containing protein" evidence="2">
    <location>
        <begin position="21"/>
        <end position="1435"/>
    </location>
</feature>
<evidence type="ECO:0000313" key="5">
    <source>
        <dbReference type="Proteomes" id="UP001187192"/>
    </source>
</evidence>
<dbReference type="CDD" id="cd00072">
    <property type="entry name" value="GYF"/>
    <property type="match status" value="1"/>
</dbReference>
<feature type="region of interest" description="Disordered" evidence="1">
    <location>
        <begin position="630"/>
        <end position="652"/>
    </location>
</feature>
<protein>
    <recommendedName>
        <fullName evidence="3">GYF domain-containing protein</fullName>
    </recommendedName>
</protein>
<feature type="compositionally biased region" description="Polar residues" evidence="1">
    <location>
        <begin position="1389"/>
        <end position="1399"/>
    </location>
</feature>
<feature type="region of interest" description="Disordered" evidence="1">
    <location>
        <begin position="1291"/>
        <end position="1332"/>
    </location>
</feature>
<keyword evidence="5" id="KW-1185">Reference proteome</keyword>
<evidence type="ECO:0000313" key="4">
    <source>
        <dbReference type="EMBL" id="GMN49299.1"/>
    </source>
</evidence>
<gene>
    <name evidence="4" type="ORF">TIFTF001_018464</name>
</gene>
<feature type="region of interest" description="Disordered" evidence="1">
    <location>
        <begin position="1377"/>
        <end position="1414"/>
    </location>
</feature>
<feature type="region of interest" description="Disordered" evidence="1">
    <location>
        <begin position="440"/>
        <end position="464"/>
    </location>
</feature>
<feature type="compositionally biased region" description="Polar residues" evidence="1">
    <location>
        <begin position="630"/>
        <end position="648"/>
    </location>
</feature>
<dbReference type="PANTHER" id="PTHR46992:SF4">
    <property type="entry name" value="GYF DOMAIN-CONTAINING PROTEIN"/>
    <property type="match status" value="1"/>
</dbReference>
<feature type="compositionally biased region" description="Basic and acidic residues" evidence="1">
    <location>
        <begin position="94"/>
        <end position="130"/>
    </location>
</feature>
<feature type="compositionally biased region" description="Basic and acidic residues" evidence="1">
    <location>
        <begin position="140"/>
        <end position="155"/>
    </location>
</feature>
<dbReference type="InterPro" id="IPR003169">
    <property type="entry name" value="GYF"/>
</dbReference>
<proteinExistence type="predicted"/>
<feature type="compositionally biased region" description="Basic and acidic residues" evidence="1">
    <location>
        <begin position="163"/>
        <end position="209"/>
    </location>
</feature>
<accession>A0AA88DJ82</accession>
<dbReference type="EMBL" id="BTGU01000030">
    <property type="protein sequence ID" value="GMN49299.1"/>
    <property type="molecule type" value="Genomic_DNA"/>
</dbReference>
<comment type="caution">
    <text evidence="4">The sequence shown here is derived from an EMBL/GenBank/DDBJ whole genome shotgun (WGS) entry which is preliminary data.</text>
</comment>
<feature type="signal peptide" evidence="2">
    <location>
        <begin position="1"/>
        <end position="20"/>
    </location>
</feature>
<evidence type="ECO:0000256" key="1">
    <source>
        <dbReference type="SAM" id="MobiDB-lite"/>
    </source>
</evidence>
<feature type="compositionally biased region" description="Basic and acidic residues" evidence="1">
    <location>
        <begin position="221"/>
        <end position="231"/>
    </location>
</feature>
<feature type="region of interest" description="Disordered" evidence="1">
    <location>
        <begin position="1157"/>
        <end position="1240"/>
    </location>
</feature>
<feature type="domain" description="GYF" evidence="3">
    <location>
        <begin position="546"/>
        <end position="597"/>
    </location>
</feature>
<feature type="compositionally biased region" description="Polar residues" evidence="1">
    <location>
        <begin position="1187"/>
        <end position="1217"/>
    </location>
</feature>
<name>A0AA88DJ82_FICCA</name>
<dbReference type="SUPFAM" id="SSF55277">
    <property type="entry name" value="GYF domain"/>
    <property type="match status" value="1"/>
</dbReference>
<reference evidence="4" key="1">
    <citation type="submission" date="2023-07" db="EMBL/GenBank/DDBJ databases">
        <title>draft genome sequence of fig (Ficus carica).</title>
        <authorList>
            <person name="Takahashi T."/>
            <person name="Nishimura K."/>
        </authorList>
    </citation>
    <scope>NUCLEOTIDE SEQUENCE</scope>
</reference>
<dbReference type="PANTHER" id="PTHR46992">
    <property type="entry name" value="GYF DOMAIN-CONTAINING PROTEIN"/>
    <property type="match status" value="1"/>
</dbReference>